<evidence type="ECO:0000313" key="1">
    <source>
        <dbReference type="EMBL" id="KAI8045097.1"/>
    </source>
</evidence>
<dbReference type="PROSITE" id="PS51257">
    <property type="entry name" value="PROKAR_LIPOPROTEIN"/>
    <property type="match status" value="1"/>
</dbReference>
<dbReference type="Proteomes" id="UP001059596">
    <property type="component" value="Chromosome 3R"/>
</dbReference>
<sequence>MVVRTVISGYIDSQMAHAILSSCCPLRSGSPFYPLLI</sequence>
<dbReference type="AlphaFoldDB" id="A0A9Q0BUJ3"/>
<keyword evidence="2" id="KW-1185">Reference proteome</keyword>
<proteinExistence type="predicted"/>
<dbReference type="EMBL" id="JAMKOV010000001">
    <property type="protein sequence ID" value="KAI8045097.1"/>
    <property type="molecule type" value="Genomic_DNA"/>
</dbReference>
<gene>
    <name evidence="1" type="ORF">M5D96_001275</name>
</gene>
<protein>
    <submittedName>
        <fullName evidence="1">Uncharacterized protein</fullName>
    </submittedName>
</protein>
<reference evidence="1" key="1">
    <citation type="journal article" date="2023" name="Genome Biol. Evol.">
        <title>Long-read-based Genome Assembly of Drosophila gunungcola Reveals Fewer Chemosensory Genes in Flower-breeding Species.</title>
        <authorList>
            <person name="Negi A."/>
            <person name="Liao B.Y."/>
            <person name="Yeh S.D."/>
        </authorList>
    </citation>
    <scope>NUCLEOTIDE SEQUENCE</scope>
    <source>
        <strain evidence="1">Sukarami</strain>
    </source>
</reference>
<comment type="caution">
    <text evidence="1">The sequence shown here is derived from an EMBL/GenBank/DDBJ whole genome shotgun (WGS) entry which is preliminary data.</text>
</comment>
<name>A0A9Q0BUJ3_9MUSC</name>
<evidence type="ECO:0000313" key="2">
    <source>
        <dbReference type="Proteomes" id="UP001059596"/>
    </source>
</evidence>
<organism evidence="1 2">
    <name type="scientific">Drosophila gunungcola</name>
    <name type="common">fruit fly</name>
    <dbReference type="NCBI Taxonomy" id="103775"/>
    <lineage>
        <taxon>Eukaryota</taxon>
        <taxon>Metazoa</taxon>
        <taxon>Ecdysozoa</taxon>
        <taxon>Arthropoda</taxon>
        <taxon>Hexapoda</taxon>
        <taxon>Insecta</taxon>
        <taxon>Pterygota</taxon>
        <taxon>Neoptera</taxon>
        <taxon>Endopterygota</taxon>
        <taxon>Diptera</taxon>
        <taxon>Brachycera</taxon>
        <taxon>Muscomorpha</taxon>
        <taxon>Ephydroidea</taxon>
        <taxon>Drosophilidae</taxon>
        <taxon>Drosophila</taxon>
        <taxon>Sophophora</taxon>
    </lineage>
</organism>
<accession>A0A9Q0BUJ3</accession>